<dbReference type="GO" id="GO:0005669">
    <property type="term" value="C:transcription factor TFIID complex"/>
    <property type="evidence" value="ECO:0007669"/>
    <property type="project" value="InterPro"/>
</dbReference>
<dbReference type="GO" id="GO:0003713">
    <property type="term" value="F:transcription coactivator activity"/>
    <property type="evidence" value="ECO:0007669"/>
    <property type="project" value="TreeGrafter"/>
</dbReference>
<dbReference type="GO" id="GO:0051123">
    <property type="term" value="P:RNA polymerase II preinitiation complex assembly"/>
    <property type="evidence" value="ECO:0007669"/>
    <property type="project" value="TreeGrafter"/>
</dbReference>
<evidence type="ECO:0000256" key="1">
    <source>
        <dbReference type="ARBA" id="ARBA00004123"/>
    </source>
</evidence>
<dbReference type="InterPro" id="IPR016024">
    <property type="entry name" value="ARM-type_fold"/>
</dbReference>
<dbReference type="CDD" id="cd08050">
    <property type="entry name" value="TAF6C"/>
    <property type="match status" value="1"/>
</dbReference>
<dbReference type="AlphaFoldDB" id="A0AAU9KGC7"/>
<dbReference type="EMBL" id="CAKKTJ010000038">
    <property type="protein sequence ID" value="CAH0473301.1"/>
    <property type="molecule type" value="Genomic_DNA"/>
</dbReference>
<dbReference type="SUPFAM" id="SSF47113">
    <property type="entry name" value="Histone-fold"/>
    <property type="match status" value="1"/>
</dbReference>
<comment type="similarity">
    <text evidence="2">Belongs to the TAF6 family.</text>
</comment>
<dbReference type="InterPro" id="IPR011442">
    <property type="entry name" value="TAF6_C"/>
</dbReference>
<name>A0AAU9KGC7_9STRA</name>
<dbReference type="InterPro" id="IPR009072">
    <property type="entry name" value="Histone-fold"/>
</dbReference>
<dbReference type="PANTHER" id="PTHR10221">
    <property type="entry name" value="TRANSCRIPTION INITIATION FACTOR TFIID SUBUNIT 6"/>
    <property type="match status" value="1"/>
</dbReference>
<gene>
    <name evidence="8" type="ORF">PBS001_LOCUS201</name>
    <name evidence="7" type="ORF">PBS003_LOCUS206</name>
</gene>
<organism evidence="7 10">
    <name type="scientific">Peronospora belbahrii</name>
    <dbReference type="NCBI Taxonomy" id="622444"/>
    <lineage>
        <taxon>Eukaryota</taxon>
        <taxon>Sar</taxon>
        <taxon>Stramenopiles</taxon>
        <taxon>Oomycota</taxon>
        <taxon>Peronosporomycetes</taxon>
        <taxon>Peronosporales</taxon>
        <taxon>Peronosporaceae</taxon>
        <taxon>Peronospora</taxon>
    </lineage>
</organism>
<evidence type="ECO:0000256" key="5">
    <source>
        <dbReference type="ARBA" id="ARBA00023242"/>
    </source>
</evidence>
<evidence type="ECO:0000256" key="4">
    <source>
        <dbReference type="ARBA" id="ARBA00023163"/>
    </source>
</evidence>
<evidence type="ECO:0000259" key="6">
    <source>
        <dbReference type="SMART" id="SM00803"/>
    </source>
</evidence>
<dbReference type="Gene3D" id="1.10.20.10">
    <property type="entry name" value="Histone, subunit A"/>
    <property type="match status" value="1"/>
</dbReference>
<dbReference type="Proteomes" id="UP001160483">
    <property type="component" value="Unassembled WGS sequence"/>
</dbReference>
<comment type="caution">
    <text evidence="7">The sequence shown here is derived from an EMBL/GenBank/DDBJ whole genome shotgun (WGS) entry which is preliminary data.</text>
</comment>
<keyword evidence="3" id="KW-0805">Transcription regulation</keyword>
<evidence type="ECO:0000313" key="10">
    <source>
        <dbReference type="Proteomes" id="UP001160483"/>
    </source>
</evidence>
<keyword evidence="4" id="KW-0804">Transcription</keyword>
<protein>
    <recommendedName>
        <fullName evidence="6">TATA box binding protein associated factor (TAF) histone-like fold domain-containing protein</fullName>
    </recommendedName>
</protein>
<dbReference type="InterPro" id="IPR004823">
    <property type="entry name" value="TAF_TATA-bd_Histone-like_dom"/>
</dbReference>
<dbReference type="GO" id="GO:0046982">
    <property type="term" value="F:protein heterodimerization activity"/>
    <property type="evidence" value="ECO:0007669"/>
    <property type="project" value="InterPro"/>
</dbReference>
<dbReference type="Proteomes" id="UP001158986">
    <property type="component" value="Unassembled WGS sequence"/>
</dbReference>
<dbReference type="PANTHER" id="PTHR10221:SF9">
    <property type="entry name" value="TRANSCRIPTION INITIATION FACTOR TFIID SUBUNIT 6"/>
    <property type="match status" value="1"/>
</dbReference>
<dbReference type="Pfam" id="PF07571">
    <property type="entry name" value="TAF6_C"/>
    <property type="match status" value="1"/>
</dbReference>
<dbReference type="InterPro" id="IPR046344">
    <property type="entry name" value="TAF6_C_sf"/>
</dbReference>
<sequence length="460" mass="51919">MSSLRPETLKVVAQSLGLDDINDECIYEMLPEVELRVREILQDALKFQRHSRRPQLDPTHVNQALQARNLESLYGFSAPGNVKYKLCEDSDSLFFVEEEELELSELLNAPLGQIPLQPVLNVHWLAVDGVQPLIPENESVEDDSTCHTSIKDDAFVNNVERKPRVKHVLTEEMQLYYTKVTEAVKSHDFELQRAAFTSLAQDPGIHQLLPYFSRFIYEEVKHSNHDLSLLFSLMRACRCLLVNQTLHVELYLHQLIPAILTCVLGTQLCENPADDHWALRKYAAKLVAHICERYGEKYANIQARVSKTYHKAITDPVCPFSTQYGALHGMLFLGPLVMESLLFPNLEGYYRRLEPAVSSCNPNLVERLEAQNCLGILVHASGTYFSMSDSMNRGPSPSMTSSALSDIVALLYDAFGESLLPYIQPGHPEKLFQSCGSYCEGLLLENTLCERATSAYNVAH</sequence>
<keyword evidence="9" id="KW-1185">Reference proteome</keyword>
<dbReference type="Gene3D" id="1.25.40.770">
    <property type="entry name" value="TAF6, C-terminal HEAT repeat domain"/>
    <property type="match status" value="1"/>
</dbReference>
<comment type="subcellular location">
    <subcellularLocation>
        <location evidence="1">Nucleus</location>
    </subcellularLocation>
</comment>
<dbReference type="InterPro" id="IPR037796">
    <property type="entry name" value="TAF6"/>
</dbReference>
<evidence type="ECO:0000313" key="9">
    <source>
        <dbReference type="Proteomes" id="UP001158986"/>
    </source>
</evidence>
<dbReference type="Pfam" id="PF02969">
    <property type="entry name" value="TAF"/>
    <property type="match status" value="1"/>
</dbReference>
<accession>A0AAU9KGC7</accession>
<dbReference type="GO" id="GO:0046695">
    <property type="term" value="C:SLIK (SAGA-like) complex"/>
    <property type="evidence" value="ECO:0007669"/>
    <property type="project" value="InterPro"/>
</dbReference>
<dbReference type="FunFam" id="1.25.40.770:FF:000005">
    <property type="entry name" value="TATA-binding protein-associated-factor"/>
    <property type="match status" value="1"/>
</dbReference>
<dbReference type="GO" id="GO:0016251">
    <property type="term" value="F:RNA polymerase II general transcription initiation factor activity"/>
    <property type="evidence" value="ECO:0007669"/>
    <property type="project" value="InterPro"/>
</dbReference>
<evidence type="ECO:0000256" key="2">
    <source>
        <dbReference type="ARBA" id="ARBA00007688"/>
    </source>
</evidence>
<evidence type="ECO:0000313" key="8">
    <source>
        <dbReference type="EMBL" id="CAH0513386.1"/>
    </source>
</evidence>
<dbReference type="CDD" id="cd22931">
    <property type="entry name" value="HFD_TAF6"/>
    <property type="match status" value="1"/>
</dbReference>
<feature type="domain" description="TATA box binding protein associated factor (TAF) histone-like fold" evidence="6">
    <location>
        <begin position="3"/>
        <end position="68"/>
    </location>
</feature>
<dbReference type="EMBL" id="CAKLCB010000010">
    <property type="protein sequence ID" value="CAH0513386.1"/>
    <property type="molecule type" value="Genomic_DNA"/>
</dbReference>
<dbReference type="SMART" id="SM00803">
    <property type="entry name" value="TAF"/>
    <property type="match status" value="1"/>
</dbReference>
<keyword evidence="5" id="KW-0539">Nucleus</keyword>
<evidence type="ECO:0000313" key="7">
    <source>
        <dbReference type="EMBL" id="CAH0473301.1"/>
    </source>
</evidence>
<proteinExistence type="inferred from homology"/>
<dbReference type="GO" id="GO:0000124">
    <property type="term" value="C:SAGA complex"/>
    <property type="evidence" value="ECO:0007669"/>
    <property type="project" value="InterPro"/>
</dbReference>
<evidence type="ECO:0000256" key="3">
    <source>
        <dbReference type="ARBA" id="ARBA00023015"/>
    </source>
</evidence>
<reference evidence="7 9" key="1">
    <citation type="submission" date="2021-11" db="EMBL/GenBank/DDBJ databases">
        <authorList>
            <person name="Islam A."/>
            <person name="Islam S."/>
            <person name="Flora M.S."/>
            <person name="Rahman M."/>
            <person name="Ziaur R.M."/>
            <person name="Epstein J.H."/>
            <person name="Hassan M."/>
            <person name="Klassen M."/>
            <person name="Woodard K."/>
            <person name="Webb A."/>
            <person name="Webby R.J."/>
            <person name="El Zowalaty M.E."/>
        </authorList>
    </citation>
    <scope>NUCLEOTIDE SEQUENCE</scope>
    <source>
        <strain evidence="8">Pbs1</strain>
        <strain evidence="7">Pbs3</strain>
    </source>
</reference>
<dbReference type="SUPFAM" id="SSF48371">
    <property type="entry name" value="ARM repeat"/>
    <property type="match status" value="1"/>
</dbReference>